<sequence length="182" mass="20190">MLDLETLGTKPGSSVISIGAAQFDLNGAIGKTFKQNISAASCREIGLIEDPATHQWWAKQSEAAQAKIMADRKPVTEAAQMFHSWFMRTGAEFVWGNGSTFDVTLWEAVCRKLEVTPPWKFWNVRDLRTALHLFDLDPRTMGRTGTHHDALDDAKFQITCLVAAVKKGRGRDIAPRQTGVFG</sequence>
<dbReference type="InterPro" id="IPR036397">
    <property type="entry name" value="RNaseH_sf"/>
</dbReference>
<dbReference type="SUPFAM" id="SSF53098">
    <property type="entry name" value="Ribonuclease H-like"/>
    <property type="match status" value="1"/>
</dbReference>
<reference evidence="2" key="1">
    <citation type="submission" date="2022-10" db="EMBL/GenBank/DDBJ databases">
        <title>Hoeflea sp. G2-23, isolated from marine algae.</title>
        <authorList>
            <person name="Kristyanto S."/>
            <person name="Kim J.M."/>
            <person name="Jeon C.O."/>
        </authorList>
    </citation>
    <scope>NUCLEOTIDE SEQUENCE</scope>
    <source>
        <strain evidence="2">G2-23</strain>
    </source>
</reference>
<dbReference type="Pfam" id="PF16473">
    <property type="entry name" value="Rv2179c-like"/>
    <property type="match status" value="1"/>
</dbReference>
<evidence type="ECO:0000313" key="2">
    <source>
        <dbReference type="EMBL" id="MCY0148341.1"/>
    </source>
</evidence>
<proteinExistence type="predicted"/>
<evidence type="ECO:0000259" key="1">
    <source>
        <dbReference type="Pfam" id="PF16473"/>
    </source>
</evidence>
<dbReference type="Proteomes" id="UP001073227">
    <property type="component" value="Unassembled WGS sequence"/>
</dbReference>
<evidence type="ECO:0000313" key="3">
    <source>
        <dbReference type="Proteomes" id="UP001073227"/>
    </source>
</evidence>
<name>A0ABT3ZAR0_9HYPH</name>
<protein>
    <submittedName>
        <fullName evidence="2">3'-5' exoribonuclease</fullName>
    </submittedName>
</protein>
<dbReference type="Gene3D" id="3.30.420.10">
    <property type="entry name" value="Ribonuclease H-like superfamily/Ribonuclease H"/>
    <property type="match status" value="1"/>
</dbReference>
<feature type="domain" description="3'-5' exoribonuclease Rv2179c-like" evidence="1">
    <location>
        <begin position="1"/>
        <end position="161"/>
    </location>
</feature>
<dbReference type="InterPro" id="IPR033390">
    <property type="entry name" value="Rv2179c-like"/>
</dbReference>
<dbReference type="InterPro" id="IPR012337">
    <property type="entry name" value="RNaseH-like_sf"/>
</dbReference>
<dbReference type="RefSeq" id="WP_267653910.1">
    <property type="nucleotide sequence ID" value="NZ_JAOVZR010000001.1"/>
</dbReference>
<organism evidence="2 3">
    <name type="scientific">Hoeflea algicola</name>
    <dbReference type="NCBI Taxonomy" id="2983763"/>
    <lineage>
        <taxon>Bacteria</taxon>
        <taxon>Pseudomonadati</taxon>
        <taxon>Pseudomonadota</taxon>
        <taxon>Alphaproteobacteria</taxon>
        <taxon>Hyphomicrobiales</taxon>
        <taxon>Rhizobiaceae</taxon>
        <taxon>Hoeflea</taxon>
    </lineage>
</organism>
<keyword evidence="3" id="KW-1185">Reference proteome</keyword>
<gene>
    <name evidence="2" type="ORF">OEG84_11620</name>
</gene>
<comment type="caution">
    <text evidence="2">The sequence shown here is derived from an EMBL/GenBank/DDBJ whole genome shotgun (WGS) entry which is preliminary data.</text>
</comment>
<accession>A0ABT3ZAR0</accession>
<dbReference type="EMBL" id="JAOVZR010000001">
    <property type="protein sequence ID" value="MCY0148341.1"/>
    <property type="molecule type" value="Genomic_DNA"/>
</dbReference>